<dbReference type="EMBL" id="UYYB01001165">
    <property type="protein sequence ID" value="VDM65668.1"/>
    <property type="molecule type" value="Genomic_DNA"/>
</dbReference>
<organism evidence="2 3">
    <name type="scientific">Strongylus vulgaris</name>
    <name type="common">Blood worm</name>
    <dbReference type="NCBI Taxonomy" id="40348"/>
    <lineage>
        <taxon>Eukaryota</taxon>
        <taxon>Metazoa</taxon>
        <taxon>Ecdysozoa</taxon>
        <taxon>Nematoda</taxon>
        <taxon>Chromadorea</taxon>
        <taxon>Rhabditida</taxon>
        <taxon>Rhabditina</taxon>
        <taxon>Rhabditomorpha</taxon>
        <taxon>Strongyloidea</taxon>
        <taxon>Strongylidae</taxon>
        <taxon>Strongylus</taxon>
    </lineage>
</organism>
<gene>
    <name evidence="2" type="ORF">SVUK_LOCUS666</name>
</gene>
<keyword evidence="3" id="KW-1185">Reference proteome</keyword>
<dbReference type="OrthoDB" id="10572561at2759"/>
<sequence length="146" mass="16315">KRKAREEAEAQREAALNAGLRTPPQKKKHRTKNGLPKLNFGGPSRAPPSTKVYMEERDSRLLARQQGVRHRDLSSSSSFCSSLTNHQAVKKVSVLPLVGLRLIEFYLGYHIPPFSSTTSLATVINHSRFVQALMLVLDIMFVTTDS</sequence>
<dbReference type="Proteomes" id="UP000270094">
    <property type="component" value="Unassembled WGS sequence"/>
</dbReference>
<evidence type="ECO:0000313" key="3">
    <source>
        <dbReference type="Proteomes" id="UP000270094"/>
    </source>
</evidence>
<reference evidence="2 3" key="1">
    <citation type="submission" date="2018-11" db="EMBL/GenBank/DDBJ databases">
        <authorList>
            <consortium name="Pathogen Informatics"/>
        </authorList>
    </citation>
    <scope>NUCLEOTIDE SEQUENCE [LARGE SCALE GENOMIC DNA]</scope>
</reference>
<feature type="region of interest" description="Disordered" evidence="1">
    <location>
        <begin position="1"/>
        <end position="50"/>
    </location>
</feature>
<evidence type="ECO:0000256" key="1">
    <source>
        <dbReference type="SAM" id="MobiDB-lite"/>
    </source>
</evidence>
<accession>A0A3P7K9L2</accession>
<feature type="non-terminal residue" evidence="2">
    <location>
        <position position="1"/>
    </location>
</feature>
<protein>
    <submittedName>
        <fullName evidence="2">Uncharacterized protein</fullName>
    </submittedName>
</protein>
<feature type="compositionally biased region" description="Basic and acidic residues" evidence="1">
    <location>
        <begin position="1"/>
        <end position="12"/>
    </location>
</feature>
<proteinExistence type="predicted"/>
<dbReference type="AlphaFoldDB" id="A0A3P7K9L2"/>
<name>A0A3P7K9L2_STRVU</name>
<evidence type="ECO:0000313" key="2">
    <source>
        <dbReference type="EMBL" id="VDM65668.1"/>
    </source>
</evidence>